<evidence type="ECO:0000256" key="1">
    <source>
        <dbReference type="ARBA" id="ARBA00006056"/>
    </source>
</evidence>
<dbReference type="SUPFAM" id="SSF89733">
    <property type="entry name" value="L-sulfolactate dehydrogenase-like"/>
    <property type="match status" value="1"/>
</dbReference>
<protein>
    <submittedName>
        <fullName evidence="3">Ldh family oxidoreductase</fullName>
    </submittedName>
</protein>
<sequence length="351" mass="36868">MTVQERYSPSELQSFTRQLFEAAGVEADKSAAIAKYLVEADLMGHTTHGLALAGWYLQSVADGVMTKSGSPEVLSDRGAAICWNGNRLPGAWLTSQGVALACERAKEYGTATVVIGNSHHIGALAAYLQDATSQGLMISITSSSPSGAQVAPFGGLKGLYTPDPVAHGIPTSKGPMLIDISASITTVNMSQRLTREGRVFEHEWLMDKAGNPSNDPAVLKDGGTLLPTGGLDHGQKGYGMALHAEALTQGLAGYGRADAPKGTSAAVTIDVRDPQAFGGIDDFLRQTDWLAEQCRSNPPRPGVEAVRLPGDAALRRRSKALEDGVVLYAGIIDELKDVAAGLHVPMPEPIG</sequence>
<dbReference type="PANTHER" id="PTHR11091">
    <property type="entry name" value="OXIDOREDUCTASE-RELATED"/>
    <property type="match status" value="1"/>
</dbReference>
<dbReference type="Gene3D" id="1.10.1530.10">
    <property type="match status" value="1"/>
</dbReference>
<dbReference type="InterPro" id="IPR003767">
    <property type="entry name" value="Malate/L-lactate_DH-like"/>
</dbReference>
<dbReference type="InterPro" id="IPR036111">
    <property type="entry name" value="Mal/L-sulfo/L-lacto_DH-like_sf"/>
</dbReference>
<dbReference type="Proteomes" id="UP001217476">
    <property type="component" value="Chromosome"/>
</dbReference>
<organism evidence="3 4">
    <name type="scientific">Candidatus Devosia phytovorans</name>
    <dbReference type="NCBI Taxonomy" id="3121372"/>
    <lineage>
        <taxon>Bacteria</taxon>
        <taxon>Pseudomonadati</taxon>
        <taxon>Pseudomonadota</taxon>
        <taxon>Alphaproteobacteria</taxon>
        <taxon>Hyphomicrobiales</taxon>
        <taxon>Devosiaceae</taxon>
        <taxon>Devosia</taxon>
    </lineage>
</organism>
<name>A0AAJ6AZ56_9HYPH</name>
<comment type="similarity">
    <text evidence="1">Belongs to the LDH2/MDH2 oxidoreductase family.</text>
</comment>
<keyword evidence="2" id="KW-0560">Oxidoreductase</keyword>
<evidence type="ECO:0000313" key="4">
    <source>
        <dbReference type="Proteomes" id="UP001217476"/>
    </source>
</evidence>
<dbReference type="Gene3D" id="3.30.1370.60">
    <property type="entry name" value="Hypothetical oxidoreductase yiak, domain 2"/>
    <property type="match status" value="1"/>
</dbReference>
<dbReference type="PANTHER" id="PTHR11091:SF0">
    <property type="entry name" value="MALATE DEHYDROGENASE"/>
    <property type="match status" value="1"/>
</dbReference>
<reference evidence="3" key="1">
    <citation type="submission" date="2023-03" db="EMBL/GenBank/DDBJ databases">
        <title>Andean soil-derived lignocellulolytic bacterial consortium as a source of novel taxa and putative plastic-active enzymes.</title>
        <authorList>
            <person name="Diaz-Garcia L."/>
            <person name="Chuvochina M."/>
            <person name="Feuerriegel G."/>
            <person name="Bunk B."/>
            <person name="Sproer C."/>
            <person name="Streit W.R."/>
            <person name="Rodriguez L.M."/>
            <person name="Overmann J."/>
            <person name="Jimenez D.J."/>
        </authorList>
    </citation>
    <scope>NUCLEOTIDE SEQUENCE</scope>
    <source>
        <strain evidence="3">MAG 4196</strain>
    </source>
</reference>
<dbReference type="EMBL" id="CP119312">
    <property type="protein sequence ID" value="WEK03757.1"/>
    <property type="molecule type" value="Genomic_DNA"/>
</dbReference>
<dbReference type="AlphaFoldDB" id="A0AAJ6AZ56"/>
<evidence type="ECO:0000313" key="3">
    <source>
        <dbReference type="EMBL" id="WEK03757.1"/>
    </source>
</evidence>
<proteinExistence type="inferred from homology"/>
<evidence type="ECO:0000256" key="2">
    <source>
        <dbReference type="ARBA" id="ARBA00023002"/>
    </source>
</evidence>
<dbReference type="Pfam" id="PF02615">
    <property type="entry name" value="Ldh_2"/>
    <property type="match status" value="1"/>
</dbReference>
<dbReference type="GO" id="GO:0016491">
    <property type="term" value="F:oxidoreductase activity"/>
    <property type="evidence" value="ECO:0007669"/>
    <property type="project" value="UniProtKB-KW"/>
</dbReference>
<dbReference type="InterPro" id="IPR043143">
    <property type="entry name" value="Mal/L-sulf/L-lact_DH-like_NADP"/>
</dbReference>
<dbReference type="InterPro" id="IPR043144">
    <property type="entry name" value="Mal/L-sulf/L-lact_DH-like_ah"/>
</dbReference>
<gene>
    <name evidence="3" type="ORF">P0Y65_16395</name>
</gene>
<accession>A0AAJ6AZ56</accession>